<sequence length="250" mass="27643">MGFERREAMLSEVVGEQEARKLTRTASLQRIPSKTLQDASVRVAGGRKSGVVHLRMNMLKSAYKSNPALNGVAFFLLLRCALALDLKGRYGCVGLKTHYHLGSPPEIVEESHSLGSSRVDYKHSVESKEDDVIQSLKSPPKGDEEMMVKVLGELPDMCVAYCEINIQNNPHQSVQMSIRDAFMQSLLASESPVRKQFISLIPYFASGDARKRTSDERPFRGVLFTEAGKDTRATSRSDPSPLPLIFGSAI</sequence>
<protein>
    <submittedName>
        <fullName evidence="1">Uncharacterized protein</fullName>
    </submittedName>
</protein>
<evidence type="ECO:0000313" key="2">
    <source>
        <dbReference type="Proteomes" id="UP001054837"/>
    </source>
</evidence>
<evidence type="ECO:0000313" key="1">
    <source>
        <dbReference type="EMBL" id="GIY47973.1"/>
    </source>
</evidence>
<keyword evidence="2" id="KW-1185">Reference proteome</keyword>
<proteinExistence type="predicted"/>
<name>A0AAV4TUV2_9ARAC</name>
<dbReference type="Proteomes" id="UP001054837">
    <property type="component" value="Unassembled WGS sequence"/>
</dbReference>
<dbReference type="AlphaFoldDB" id="A0AAV4TUV2"/>
<comment type="caution">
    <text evidence="1">The sequence shown here is derived from an EMBL/GenBank/DDBJ whole genome shotgun (WGS) entry which is preliminary data.</text>
</comment>
<reference evidence="1 2" key="1">
    <citation type="submission" date="2021-06" db="EMBL/GenBank/DDBJ databases">
        <title>Caerostris darwini draft genome.</title>
        <authorList>
            <person name="Kono N."/>
            <person name="Arakawa K."/>
        </authorList>
    </citation>
    <scope>NUCLEOTIDE SEQUENCE [LARGE SCALE GENOMIC DNA]</scope>
</reference>
<gene>
    <name evidence="1" type="ORF">CDAR_406051</name>
</gene>
<accession>A0AAV4TUV2</accession>
<dbReference type="EMBL" id="BPLQ01010037">
    <property type="protein sequence ID" value="GIY47973.1"/>
    <property type="molecule type" value="Genomic_DNA"/>
</dbReference>
<organism evidence="1 2">
    <name type="scientific">Caerostris darwini</name>
    <dbReference type="NCBI Taxonomy" id="1538125"/>
    <lineage>
        <taxon>Eukaryota</taxon>
        <taxon>Metazoa</taxon>
        <taxon>Ecdysozoa</taxon>
        <taxon>Arthropoda</taxon>
        <taxon>Chelicerata</taxon>
        <taxon>Arachnida</taxon>
        <taxon>Araneae</taxon>
        <taxon>Araneomorphae</taxon>
        <taxon>Entelegynae</taxon>
        <taxon>Araneoidea</taxon>
        <taxon>Araneidae</taxon>
        <taxon>Caerostris</taxon>
    </lineage>
</organism>